<evidence type="ECO:0000259" key="1">
    <source>
        <dbReference type="Pfam" id="PF08885"/>
    </source>
</evidence>
<organism evidence="3 4">
    <name type="scientific">Neorhizobium phenanthreniclasticum</name>
    <dbReference type="NCBI Taxonomy" id="3157917"/>
    <lineage>
        <taxon>Bacteria</taxon>
        <taxon>Pseudomonadati</taxon>
        <taxon>Pseudomonadota</taxon>
        <taxon>Alphaproteobacteria</taxon>
        <taxon>Hyphomicrobiales</taxon>
        <taxon>Rhizobiaceae</taxon>
        <taxon>Rhizobium/Agrobacterium group</taxon>
        <taxon>Neorhizobium</taxon>
    </lineage>
</organism>
<dbReference type="InterPro" id="IPR014982">
    <property type="entry name" value="GSCFA"/>
</dbReference>
<evidence type="ECO:0000313" key="4">
    <source>
        <dbReference type="Proteomes" id="UP001496627"/>
    </source>
</evidence>
<dbReference type="Gene3D" id="3.40.50.12080">
    <property type="match status" value="1"/>
</dbReference>
<accession>A0ABV0M692</accession>
<reference evidence="3 4" key="1">
    <citation type="submission" date="2024-05" db="EMBL/GenBank/DDBJ databases">
        <title>Neorhizobium sp. Rsf11, a plant growth promoting and heavy metal resistant PAH-degrader.</title>
        <authorList>
            <person name="Golubev S.N."/>
            <person name="Muratova A.Y."/>
            <person name="Markelova M.I."/>
        </authorList>
    </citation>
    <scope>NUCLEOTIDE SEQUENCE [LARGE SCALE GENOMIC DNA]</scope>
    <source>
        <strain evidence="3 4">Rsf11</strain>
    </source>
</reference>
<protein>
    <submittedName>
        <fullName evidence="3">GSCFA domain-containing protein</fullName>
    </submittedName>
</protein>
<feature type="domain" description="GSCFA" evidence="1">
    <location>
        <begin position="361"/>
        <end position="631"/>
    </location>
</feature>
<dbReference type="RefSeq" id="WP_348863813.1">
    <property type="nucleotide sequence ID" value="NZ_JBEAAL010000017.1"/>
</dbReference>
<dbReference type="Proteomes" id="UP001496627">
    <property type="component" value="Unassembled WGS sequence"/>
</dbReference>
<feature type="domain" description="Polysaccharide biosynthesis enzyme WcbI" evidence="2">
    <location>
        <begin position="5"/>
        <end position="206"/>
    </location>
</feature>
<name>A0ABV0M692_9HYPH</name>
<gene>
    <name evidence="3" type="ORF">ABK249_20765</name>
</gene>
<proteinExistence type="predicted"/>
<dbReference type="Pfam" id="PF18588">
    <property type="entry name" value="WcbI"/>
    <property type="match status" value="1"/>
</dbReference>
<dbReference type="InterPro" id="IPR041307">
    <property type="entry name" value="WcbI"/>
</dbReference>
<keyword evidence="4" id="KW-1185">Reference proteome</keyword>
<dbReference type="Pfam" id="PF08885">
    <property type="entry name" value="GSCFA"/>
    <property type="match status" value="1"/>
</dbReference>
<dbReference type="EMBL" id="JBEAAL010000017">
    <property type="protein sequence ID" value="MEQ1407365.1"/>
    <property type="molecule type" value="Genomic_DNA"/>
</dbReference>
<evidence type="ECO:0000313" key="3">
    <source>
        <dbReference type="EMBL" id="MEQ1407365.1"/>
    </source>
</evidence>
<evidence type="ECO:0000259" key="2">
    <source>
        <dbReference type="Pfam" id="PF18588"/>
    </source>
</evidence>
<sequence length="674" mass="75996">MGYRIAVIGNCQAETLTRFIRALSPNDQVQLFTHSDATDERKRREKEIELAKSEIIFAQPLRSDAFGAFSFNSLKARDNCFFFPPFSFPAFHPDCVYIGLSKALQNTSPVGDYSSSIAVYSYLHGLSVDETVRMFNETVYQKLGFLDIWEPTRAILLANFKELGHDITDLFESWSNRGLFMHTINHPLSFVSGDIAQRLLLNAGIQSRYTNITRFVSDRGADDIVWPVYPEVASKLGIEGELAFKVSDRHVPVEKRPHIIDLQEFVHGSFERLKAIPREALICRSVAKSHDESMDVIGNIITRYRQHGSNSASDHKDINKVQHPYKGLPDPQFWKRAISSIPIPDVDPVVSMDLKISAGDKIATAGSCFAQHIASRLQKKGFFYLVSETAPEGLSETQAKERNYGVFSARYGNVYTTRQLVQLFDRAMGTFVPEDSIWSHPVAGFVDPFRPQIEPAGFPNARSVTESREEHLHAVRRVLREADVFVFTLGLTEAWRSKKDGAVFPLAPGVAGGLFDPTLYEFVNFTAPEVAADLIEFIEKLRGINSRCRVLLTVSPVPLVATYEPRHVLSSTIYSKSVLRVAAEEACSALRDVFYFPSYEIITGNYSKSIYFEDDMRSINQEGVDHVMRLFFKHLTTGSIDEEKNSKAQRINEELLTRISSVDEVVCDEEALDR</sequence>
<comment type="caution">
    <text evidence="3">The sequence shown here is derived from an EMBL/GenBank/DDBJ whole genome shotgun (WGS) entry which is preliminary data.</text>
</comment>